<dbReference type="AlphaFoldDB" id="A0AAV7JPT5"/>
<comment type="caution">
    <text evidence="5">The sequence shown here is derived from an EMBL/GenBank/DDBJ whole genome shotgun (WGS) entry which is preliminary data.</text>
</comment>
<evidence type="ECO:0000313" key="6">
    <source>
        <dbReference type="Proteomes" id="UP001165289"/>
    </source>
</evidence>
<accession>A0AAV7JPT5</accession>
<evidence type="ECO:0000256" key="4">
    <source>
        <dbReference type="SAM" id="MobiDB-lite"/>
    </source>
</evidence>
<feature type="compositionally biased region" description="Basic and acidic residues" evidence="4">
    <location>
        <begin position="244"/>
        <end position="255"/>
    </location>
</feature>
<proteinExistence type="inferred from homology"/>
<name>A0AAV7JPT5_9METZ</name>
<comment type="similarity">
    <text evidence="1">Belongs to the FAM161 family.</text>
</comment>
<gene>
    <name evidence="5" type="ORF">LOD99_5575</name>
</gene>
<sequence length="707" mass="82251">MNSFEGDKSYFFPISDYPITSNDTYQLPPHDSSSTLSHPVVESDLESFIGDNITLKNSTAKFGGSLEEVGNLNGSFLKELSSSDPHLFTLVSAPLYQHETPYTTTTLPLRDRSISDPCLGITNCVPIDTEVLSLPDLSQTENPHQNRIFLTGKLLGHEDSKSDSDILNPDILRVQELEFDSCEELDNIQQDNFPVVNSDKNLSVQQTLKCEIQSEHIEDIPNINDSINNMGNQITTSLISKPDLTPRSEEQDRSTIEPPIPTDHEPQTSKAFISQGSDIVDNMWDEFSFTKYIIHTPKARKSLRTTIPHPFSVYYKSLKPKKKTQAQIQGEMKRRLEKESEERECSRKFVSRPVPKSTYEPRYQEILAKEENRRQQTRTISKDTLQAIVKPFKFDKRESEKYLIQDSYSTKSSVTQNQLMFKAKPVPKHLFQTRYEDEVAEQDLYREIRKVMRTNQLLSTSRLPASMSASEKTLSYTDGHKRRVREERNSKQAFITAEHKFKPTVNKRMPDFKRQQELFEQKMLERRQEQRLSRLEFSEQDLMISDLDIGGRKNFEITIPNVCDVLMKACPVKKRQVRRVDEVYGHSPTKSTQLRQALVQQRISVQASKERDERDRASEQMERVRRMKRRVVERVKKFDNRGEIQRRAIEKKRDFKEMEESRQSDYTEHLRMIKEKLEERPLVFERVALQSANDGISLDELNNTYTI</sequence>
<dbReference type="Proteomes" id="UP001165289">
    <property type="component" value="Unassembled WGS sequence"/>
</dbReference>
<organism evidence="5 6">
    <name type="scientific">Oopsacas minuta</name>
    <dbReference type="NCBI Taxonomy" id="111878"/>
    <lineage>
        <taxon>Eukaryota</taxon>
        <taxon>Metazoa</taxon>
        <taxon>Porifera</taxon>
        <taxon>Hexactinellida</taxon>
        <taxon>Hexasterophora</taxon>
        <taxon>Lyssacinosida</taxon>
        <taxon>Leucopsacidae</taxon>
        <taxon>Oopsacas</taxon>
    </lineage>
</organism>
<feature type="coiled-coil region" evidence="3">
    <location>
        <begin position="607"/>
        <end position="634"/>
    </location>
</feature>
<dbReference type="Pfam" id="PF10595">
    <property type="entry name" value="FAM161A_B"/>
    <property type="match status" value="1"/>
</dbReference>
<dbReference type="GO" id="GO:0044782">
    <property type="term" value="P:cilium organization"/>
    <property type="evidence" value="ECO:0007669"/>
    <property type="project" value="TreeGrafter"/>
</dbReference>
<dbReference type="GO" id="GO:0005856">
    <property type="term" value="C:cytoskeleton"/>
    <property type="evidence" value="ECO:0007669"/>
    <property type="project" value="UniProtKB-ARBA"/>
</dbReference>
<dbReference type="EMBL" id="JAKMXF010000308">
    <property type="protein sequence ID" value="KAI6650998.1"/>
    <property type="molecule type" value="Genomic_DNA"/>
</dbReference>
<evidence type="ECO:0000256" key="1">
    <source>
        <dbReference type="ARBA" id="ARBA00006663"/>
    </source>
</evidence>
<dbReference type="InterPro" id="IPR019579">
    <property type="entry name" value="FAM161A/B"/>
</dbReference>
<protein>
    <submittedName>
        <fullName evidence="5">Uncharacterized protein</fullName>
    </submittedName>
</protein>
<feature type="region of interest" description="Disordered" evidence="4">
    <location>
        <begin position="241"/>
        <end position="268"/>
    </location>
</feature>
<reference evidence="5 6" key="1">
    <citation type="journal article" date="2023" name="BMC Biol.">
        <title>The compact genome of the sponge Oopsacas minuta (Hexactinellida) is lacking key metazoan core genes.</title>
        <authorList>
            <person name="Santini S."/>
            <person name="Schenkelaars Q."/>
            <person name="Jourda C."/>
            <person name="Duchesne M."/>
            <person name="Belahbib H."/>
            <person name="Rocher C."/>
            <person name="Selva M."/>
            <person name="Riesgo A."/>
            <person name="Vervoort M."/>
            <person name="Leys S.P."/>
            <person name="Kodjabachian L."/>
            <person name="Le Bivic A."/>
            <person name="Borchiellini C."/>
            <person name="Claverie J.M."/>
            <person name="Renard E."/>
        </authorList>
    </citation>
    <scope>NUCLEOTIDE SEQUENCE [LARGE SCALE GENOMIC DNA]</scope>
    <source>
        <strain evidence="5">SPO-2</strain>
    </source>
</reference>
<dbReference type="PANTHER" id="PTHR21501:SF1">
    <property type="entry name" value="PROTEIN FAM-161"/>
    <property type="match status" value="1"/>
</dbReference>
<evidence type="ECO:0000313" key="5">
    <source>
        <dbReference type="EMBL" id="KAI6650998.1"/>
    </source>
</evidence>
<keyword evidence="2 3" id="KW-0175">Coiled coil</keyword>
<evidence type="ECO:0000256" key="3">
    <source>
        <dbReference type="SAM" id="Coils"/>
    </source>
</evidence>
<dbReference type="InterPro" id="IPR051655">
    <property type="entry name" value="FAM161"/>
</dbReference>
<dbReference type="PANTHER" id="PTHR21501">
    <property type="entry name" value="PROTEIN FAM-161"/>
    <property type="match status" value="1"/>
</dbReference>
<dbReference type="GO" id="GO:0005929">
    <property type="term" value="C:cilium"/>
    <property type="evidence" value="ECO:0007669"/>
    <property type="project" value="TreeGrafter"/>
</dbReference>
<keyword evidence="6" id="KW-1185">Reference proteome</keyword>
<evidence type="ECO:0000256" key="2">
    <source>
        <dbReference type="ARBA" id="ARBA00023054"/>
    </source>
</evidence>